<feature type="transmembrane region" description="Helical" evidence="1">
    <location>
        <begin position="20"/>
        <end position="51"/>
    </location>
</feature>
<protein>
    <submittedName>
        <fullName evidence="2">Membrane protein</fullName>
    </submittedName>
</protein>
<evidence type="ECO:0000313" key="2">
    <source>
        <dbReference type="EMBL" id="GLB46164.1"/>
    </source>
</evidence>
<keyword evidence="1" id="KW-1133">Transmembrane helix</keyword>
<dbReference type="Proteomes" id="UP001144204">
    <property type="component" value="Unassembled WGS sequence"/>
</dbReference>
<dbReference type="AlphaFoldDB" id="A0A9W6ESI1"/>
<dbReference type="RefSeq" id="WP_286135620.1">
    <property type="nucleotide sequence ID" value="NZ_BRPL01000002.1"/>
</dbReference>
<evidence type="ECO:0000313" key="3">
    <source>
        <dbReference type="Proteomes" id="UP001144204"/>
    </source>
</evidence>
<name>A0A9W6ESI1_9LACO</name>
<evidence type="ECO:0000256" key="1">
    <source>
        <dbReference type="SAM" id="Phobius"/>
    </source>
</evidence>
<keyword evidence="1" id="KW-0812">Transmembrane</keyword>
<reference evidence="2" key="1">
    <citation type="submission" date="2022-07" db="EMBL/GenBank/DDBJ databases">
        <authorList>
            <person name="Kouya T."/>
            <person name="Ishiyama Y."/>
        </authorList>
    </citation>
    <scope>NUCLEOTIDE SEQUENCE</scope>
    <source>
        <strain evidence="2">WR16-4</strain>
    </source>
</reference>
<dbReference type="EMBL" id="BRPL01000002">
    <property type="protein sequence ID" value="GLB46164.1"/>
    <property type="molecule type" value="Genomic_DNA"/>
</dbReference>
<accession>A0A9W6ESI1</accession>
<organism evidence="2 3">
    <name type="scientific">Philodulcilactobacillus myokoensis</name>
    <dbReference type="NCBI Taxonomy" id="2929573"/>
    <lineage>
        <taxon>Bacteria</taxon>
        <taxon>Bacillati</taxon>
        <taxon>Bacillota</taxon>
        <taxon>Bacilli</taxon>
        <taxon>Lactobacillales</taxon>
        <taxon>Lactobacillaceae</taxon>
        <taxon>Philodulcilactobacillus</taxon>
    </lineage>
</organism>
<keyword evidence="3" id="KW-1185">Reference proteome</keyword>
<keyword evidence="1" id="KW-0472">Membrane</keyword>
<reference evidence="2" key="2">
    <citation type="journal article" date="2023" name="PLoS ONE">
        <title>Philodulcilactobacillus myokoensis gen. nov., sp. nov., a fructophilic, acidophilic, and agar-phobic lactic acid bacterium isolated from fermented vegetable extracts.</title>
        <authorList>
            <person name="Kouya T."/>
            <person name="Ishiyama Y."/>
            <person name="Ohashi S."/>
            <person name="Kumakubo R."/>
            <person name="Yamazaki T."/>
            <person name="Otaki T."/>
        </authorList>
    </citation>
    <scope>NUCLEOTIDE SEQUENCE</scope>
    <source>
        <strain evidence="2">WR16-4</strain>
    </source>
</reference>
<feature type="transmembrane region" description="Helical" evidence="1">
    <location>
        <begin position="71"/>
        <end position="91"/>
    </location>
</feature>
<sequence length="124" mass="14381">MVKVVRQIVSTSLPDFINTVLSYLMFLGQLFSPAFLSTIGYGITSMIGLIFSKQWRVCTGKSIQTITIKYYLAYFFTWMLGNYFTNFAIGYLHLNGLLIPIVNLMLVIPINWILSKYWIFKEKK</sequence>
<feature type="transmembrane region" description="Helical" evidence="1">
    <location>
        <begin position="97"/>
        <end position="114"/>
    </location>
</feature>
<comment type="caution">
    <text evidence="2">The sequence shown here is derived from an EMBL/GenBank/DDBJ whole genome shotgun (WGS) entry which is preliminary data.</text>
</comment>
<proteinExistence type="predicted"/>
<gene>
    <name evidence="2" type="ORF">WR164_01430</name>
</gene>